<evidence type="ECO:0000259" key="4">
    <source>
        <dbReference type="Pfam" id="PF00149"/>
    </source>
</evidence>
<feature type="compositionally biased region" description="Low complexity" evidence="3">
    <location>
        <begin position="968"/>
        <end position="978"/>
    </location>
</feature>
<name>A0A699GFB5_TANCI</name>
<feature type="compositionally biased region" description="Basic and acidic residues" evidence="3">
    <location>
        <begin position="330"/>
        <end position="348"/>
    </location>
</feature>
<reference evidence="6" key="1">
    <citation type="journal article" date="2019" name="Sci. Rep.">
        <title>Draft genome of Tanacetum cinerariifolium, the natural source of mosquito coil.</title>
        <authorList>
            <person name="Yamashiro T."/>
            <person name="Shiraishi A."/>
            <person name="Satake H."/>
            <person name="Nakayama K."/>
        </authorList>
    </citation>
    <scope>NUCLEOTIDE SEQUENCE</scope>
</reference>
<feature type="compositionally biased region" description="Gly residues" evidence="3">
    <location>
        <begin position="1412"/>
        <end position="1421"/>
    </location>
</feature>
<feature type="coiled-coil region" evidence="2">
    <location>
        <begin position="591"/>
        <end position="673"/>
    </location>
</feature>
<dbReference type="InterPro" id="IPR041796">
    <property type="entry name" value="Mre11_N"/>
</dbReference>
<feature type="compositionally biased region" description="Basic and acidic residues" evidence="3">
    <location>
        <begin position="1864"/>
        <end position="1873"/>
    </location>
</feature>
<feature type="region of interest" description="Disordered" evidence="3">
    <location>
        <begin position="800"/>
        <end position="852"/>
    </location>
</feature>
<feature type="domain" description="Calcineurin-like phosphoesterase" evidence="4">
    <location>
        <begin position="1"/>
        <end position="92"/>
    </location>
</feature>
<feature type="compositionally biased region" description="Low complexity" evidence="3">
    <location>
        <begin position="1452"/>
        <end position="1461"/>
    </location>
</feature>
<dbReference type="GO" id="GO:0006302">
    <property type="term" value="P:double-strand break repair"/>
    <property type="evidence" value="ECO:0007669"/>
    <property type="project" value="InterPro"/>
</dbReference>
<feature type="region of interest" description="Disordered" evidence="3">
    <location>
        <begin position="1406"/>
        <end position="1471"/>
    </location>
</feature>
<dbReference type="Pfam" id="PF13476">
    <property type="entry name" value="AAA_23"/>
    <property type="match status" value="1"/>
</dbReference>
<feature type="compositionally biased region" description="Basic residues" evidence="3">
    <location>
        <begin position="1196"/>
        <end position="1212"/>
    </location>
</feature>
<feature type="compositionally biased region" description="Basic residues" evidence="3">
    <location>
        <begin position="1021"/>
        <end position="1037"/>
    </location>
</feature>
<dbReference type="InterPro" id="IPR029052">
    <property type="entry name" value="Metallo-depent_PP-like"/>
</dbReference>
<feature type="compositionally biased region" description="Basic residues" evidence="3">
    <location>
        <begin position="1335"/>
        <end position="1360"/>
    </location>
</feature>
<dbReference type="NCBIfam" id="TIGR00619">
    <property type="entry name" value="sbcd"/>
    <property type="match status" value="1"/>
</dbReference>
<feature type="compositionally biased region" description="Low complexity" evidence="3">
    <location>
        <begin position="291"/>
        <end position="312"/>
    </location>
</feature>
<feature type="region of interest" description="Disordered" evidence="3">
    <location>
        <begin position="1999"/>
        <end position="2025"/>
    </location>
</feature>
<dbReference type="InterPro" id="IPR004843">
    <property type="entry name" value="Calcineurin-like_PHP"/>
</dbReference>
<dbReference type="CDD" id="cd00840">
    <property type="entry name" value="MPP_Mre11_N"/>
    <property type="match status" value="1"/>
</dbReference>
<dbReference type="Gene3D" id="3.60.21.10">
    <property type="match status" value="1"/>
</dbReference>
<evidence type="ECO:0000256" key="3">
    <source>
        <dbReference type="SAM" id="MobiDB-lite"/>
    </source>
</evidence>
<feature type="domain" description="Rad50/SbcC-type AAA" evidence="5">
    <location>
        <begin position="394"/>
        <end position="610"/>
    </location>
</feature>
<feature type="compositionally biased region" description="Low complexity" evidence="3">
    <location>
        <begin position="810"/>
        <end position="822"/>
    </location>
</feature>
<evidence type="ECO:0000256" key="1">
    <source>
        <dbReference type="ARBA" id="ARBA00022801"/>
    </source>
</evidence>
<feature type="region of interest" description="Disordered" evidence="3">
    <location>
        <begin position="866"/>
        <end position="1212"/>
    </location>
</feature>
<feature type="compositionally biased region" description="Basic residues" evidence="3">
    <location>
        <begin position="176"/>
        <end position="190"/>
    </location>
</feature>
<evidence type="ECO:0000313" key="6">
    <source>
        <dbReference type="EMBL" id="GEU28400.1"/>
    </source>
</evidence>
<dbReference type="EMBL" id="BKCJ010000005">
    <property type="protein sequence ID" value="GEU28400.1"/>
    <property type="molecule type" value="Genomic_DNA"/>
</dbReference>
<evidence type="ECO:0000256" key="2">
    <source>
        <dbReference type="SAM" id="Coils"/>
    </source>
</evidence>
<dbReference type="GO" id="GO:0004519">
    <property type="term" value="F:endonuclease activity"/>
    <property type="evidence" value="ECO:0007669"/>
    <property type="project" value="InterPro"/>
</dbReference>
<comment type="caution">
    <text evidence="6">The sequence shown here is derived from an EMBL/GenBank/DDBJ whole genome shotgun (WGS) entry which is preliminary data.</text>
</comment>
<dbReference type="SUPFAM" id="SSF56300">
    <property type="entry name" value="Metallo-dependent phosphatases"/>
    <property type="match status" value="1"/>
</dbReference>
<feature type="region of interest" description="Disordered" evidence="3">
    <location>
        <begin position="1601"/>
        <end position="1623"/>
    </location>
</feature>
<dbReference type="PANTHER" id="PTHR32114">
    <property type="entry name" value="ABC TRANSPORTER ABCH.3"/>
    <property type="match status" value="1"/>
</dbReference>
<dbReference type="InterPro" id="IPR038729">
    <property type="entry name" value="Rad50/SbcC_AAA"/>
</dbReference>
<feature type="compositionally biased region" description="Low complexity" evidence="3">
    <location>
        <begin position="1710"/>
        <end position="1728"/>
    </location>
</feature>
<feature type="compositionally biased region" description="Low complexity" evidence="3">
    <location>
        <begin position="1999"/>
        <end position="2016"/>
    </location>
</feature>
<keyword evidence="1" id="KW-0378">Hydrolase</keyword>
<dbReference type="GO" id="GO:0016887">
    <property type="term" value="F:ATP hydrolysis activity"/>
    <property type="evidence" value="ECO:0007669"/>
    <property type="project" value="InterPro"/>
</dbReference>
<keyword evidence="2" id="KW-0175">Coiled coil</keyword>
<protein>
    <submittedName>
        <fullName evidence="6">Uncharacterized protein</fullName>
    </submittedName>
</protein>
<dbReference type="Gene3D" id="3.40.50.300">
    <property type="entry name" value="P-loop containing nucleotide triphosphate hydrolases"/>
    <property type="match status" value="1"/>
</dbReference>
<feature type="compositionally biased region" description="Gly residues" evidence="3">
    <location>
        <begin position="1242"/>
        <end position="1253"/>
    </location>
</feature>
<evidence type="ECO:0000259" key="5">
    <source>
        <dbReference type="Pfam" id="PF13476"/>
    </source>
</evidence>
<gene>
    <name evidence="6" type="ORF">Tci_000378</name>
</gene>
<feature type="compositionally biased region" description="Low complexity" evidence="3">
    <location>
        <begin position="1038"/>
        <end position="1056"/>
    </location>
</feature>
<feature type="compositionally biased region" description="Low complexity" evidence="3">
    <location>
        <begin position="262"/>
        <end position="272"/>
    </location>
</feature>
<feature type="compositionally biased region" description="Low complexity" evidence="3">
    <location>
        <begin position="1361"/>
        <end position="1373"/>
    </location>
</feature>
<dbReference type="SUPFAM" id="SSF52540">
    <property type="entry name" value="P-loop containing nucleoside triphosphate hydrolases"/>
    <property type="match status" value="1"/>
</dbReference>
<feature type="compositionally biased region" description="Basic residues" evidence="3">
    <location>
        <begin position="950"/>
        <end position="967"/>
    </location>
</feature>
<feature type="compositionally biased region" description="Basic residues" evidence="3">
    <location>
        <begin position="907"/>
        <end position="916"/>
    </location>
</feature>
<accession>A0A699GFB5</accession>
<organism evidence="6">
    <name type="scientific">Tanacetum cinerariifolium</name>
    <name type="common">Dalmatian daisy</name>
    <name type="synonym">Chrysanthemum cinerariifolium</name>
    <dbReference type="NCBI Taxonomy" id="118510"/>
    <lineage>
        <taxon>Eukaryota</taxon>
        <taxon>Viridiplantae</taxon>
        <taxon>Streptophyta</taxon>
        <taxon>Embryophyta</taxon>
        <taxon>Tracheophyta</taxon>
        <taxon>Spermatophyta</taxon>
        <taxon>Magnoliopsida</taxon>
        <taxon>eudicotyledons</taxon>
        <taxon>Gunneridae</taxon>
        <taxon>Pentapetalae</taxon>
        <taxon>asterids</taxon>
        <taxon>campanulids</taxon>
        <taxon>Asterales</taxon>
        <taxon>Asteraceae</taxon>
        <taxon>Asteroideae</taxon>
        <taxon>Anthemideae</taxon>
        <taxon>Anthemidinae</taxon>
        <taxon>Tanacetum</taxon>
    </lineage>
</organism>
<feature type="region of interest" description="Disordered" evidence="3">
    <location>
        <begin position="1229"/>
        <end position="1373"/>
    </location>
</feature>
<dbReference type="GO" id="GO:0008408">
    <property type="term" value="F:3'-5' exonuclease activity"/>
    <property type="evidence" value="ECO:0007669"/>
    <property type="project" value="InterPro"/>
</dbReference>
<feature type="compositionally biased region" description="Low complexity" evidence="3">
    <location>
        <begin position="1285"/>
        <end position="1294"/>
    </location>
</feature>
<feature type="compositionally biased region" description="Basic and acidic residues" evidence="3">
    <location>
        <begin position="895"/>
        <end position="906"/>
    </location>
</feature>
<dbReference type="InterPro" id="IPR004593">
    <property type="entry name" value="SbcD"/>
</dbReference>
<proteinExistence type="predicted"/>
<sequence>MRLLHTSDWHLGQSLHNFERHYEHQQFLDWLLDTVVAEQADALLIAGDIFDNANPSSASQKQLYRFLQRARERVPHLNLVVIGGNHDSPGRLEAPGPLLEAHGTRVIGAVQRHADGAIDLESLVLPLTGADGAVRAWCLAVPFLRPGDVPRIPADSAAGRPGHRGHGPLPHGGRPNVHRLRTPHRHRRHRDAAGWDLRSGHRVRGAGPPAPGAGGGQARPYPLQRQPDPAVVCRSGLPAPGAAHRPRRRGRARDRADRHSTRGAAAARAEQTGADRRRAGTAGRAGRGRCAGRTAAVPGSAGAARRAGTGPARAHRSGAGRQGRAPGENRNVERGARLCRGQRSDDARPPGTTETRRYFPPAVPAALRQRGAHRPADRLCGVDAAMRILRIGGKNLASLAGEFGVDFEQEPLASTGLFAISGPTGAGKSTLLDALCLALYDDTPRLLKVSGRSMLADVGNETVSTQDTRTLLRRGTAEGYAEVDFIGNDGAAYRARWSVRRSRTRAEGALQPTAMTLHLLPALQPIGATKTEVKAEIERRIGLSFEQFTRAVLLAQNEFSAFLKAEDNERGELLETLTGSTVYTEISMRAFERAKLEQQALQKLNARLADQKPFGTEERAELEAQSAAATQALLALDQRKADLEQELRWHQQADTLRDEEQAAEQAVQLAAQRVLEAAPQRAALDHLVAVQPARALAGEIRRIESDIAATQAAIDAGTQAVANAAQHLERATCAQQQAVTQLEEAETAQRTAGPQLDQAKALDARIEAMLPARRVAGAAQALADAGPVVGALGRAVRAGRANRRAGGKAGQPAGAAARPRQTTPRRRSRRVGQTGHIDGGAGNAGSAARRRPYRAGRFRSRTAAVGAHRLAAAPRTAGQRRKDLAGAGCAPAAIRPDRPADDPAARRHDRRRKPAGRRPAGQRCHRRRVRTGGAFAEAGAGRVRPERGRPARRAGGRHALPRVRRARSSVPAPRSRLAGDARQPAVGSDALPPAAASEHRTAGRATRHRAGQPRTTERAGRGRRQRAAGAGARHRCMGRPSAAGRRQSRAAAGAAGTHLMVCRPAGHGARQPAGDRPAGTRAACGAQPSRPGPGQLRSRRCGTQAAAGRGVARAHRAGAGAGRVERAGSAARRHGPHAGRPADGPGPRLQRRRHGQRRLEGRLALRPGALPRGPSARNPAMAGAKGRPYPAQRGAGKLRHRNPGAARCRHQSRRGCAGRAPCLYHRRRRAARHPGPAHGAVGRQGSGGGGAPAGGRHRPGPRDGRQPPARGAAGGAGPRARRRSAGAGRPSPGGIAHGGAGGSRPVDRLAGRLPAAPARRRGGRPGTPARPAGAPHRRNRHDARSLAGRRPRGRSCRHRAAGTPAPARAAPAVGAGHGACFDADGGATIDAGSGGRRFVGKCRRRRHIGDTGDTGGTGGAHPGADRRAAHAGAGTQGRAGWRHRRAAGAGPGRRQAPPCARHAGRDRAAGNHRAALVAHERLDRLRRRQEVPQLRTAIHARRAARLRQRPFAPPVAPLSARTHPERRQSVAGAAGARPGHGRRDAVGALAVRRRIVPGVAGAGAGTGLTVVEPGAGGVAVHRRRLRQSRCGNAARGDGCAGRLAGDGPQGGRDLARAGNDGADLHQDPGAAVGRGAQHDHRRLIRPDDRISPFATPIDGHFMLKAPRTLTFKCAKSIIERKLAMATIPALGARNLPATYYPASQKADGKSASTASGASTGTSANATGTQKAGGVSSPLSLSNDALDMQKRVASLGSATVDFAQSFMNSFTQALFGDDAKGATIDFDSASLEASSSYALGVAQTSGSDGVRTLAGLSMSDSSHFIGKGTITTADGRKFDFEVEVKYEARLDAVSSRSGNGGDQLTRADRADQADNKAQTVDLRDLADLPTVKLPNIDFPGTLSDLFQLIGRDLQSALGTGDDGSDQTSDHIDSNTLRGLSLRLLNLVDSKNTDTYTIPTAAPTAADQAKTAAAYGGQAPVNDDVTMPIKVAPDTATTAADDAFATAPAPAPTVAASDDPSKPDAAR</sequence>
<dbReference type="Pfam" id="PF00149">
    <property type="entry name" value="Metallophos"/>
    <property type="match status" value="1"/>
</dbReference>
<feature type="region of interest" description="Disordered" evidence="3">
    <location>
        <begin position="152"/>
        <end position="358"/>
    </location>
</feature>
<dbReference type="PANTHER" id="PTHR32114:SF2">
    <property type="entry name" value="ABC TRANSPORTER ABCH.3"/>
    <property type="match status" value="1"/>
</dbReference>
<feature type="region of interest" description="Disordered" evidence="3">
    <location>
        <begin position="1853"/>
        <end position="1875"/>
    </location>
</feature>
<dbReference type="InterPro" id="IPR027417">
    <property type="entry name" value="P-loop_NTPase"/>
</dbReference>
<feature type="region of interest" description="Disordered" evidence="3">
    <location>
        <begin position="1702"/>
        <end position="1735"/>
    </location>
</feature>